<dbReference type="SUPFAM" id="SSF52540">
    <property type="entry name" value="P-loop containing nucleoside triphosphate hydrolases"/>
    <property type="match status" value="1"/>
</dbReference>
<keyword evidence="2" id="KW-1185">Reference proteome</keyword>
<accession>A0ABV8FK61</accession>
<dbReference type="InterPro" id="IPR011990">
    <property type="entry name" value="TPR-like_helical_dom_sf"/>
</dbReference>
<dbReference type="PRINTS" id="PR00364">
    <property type="entry name" value="DISEASERSIST"/>
</dbReference>
<gene>
    <name evidence="1" type="ORF">ACFOVU_11430</name>
</gene>
<dbReference type="Proteomes" id="UP001595847">
    <property type="component" value="Unassembled WGS sequence"/>
</dbReference>
<dbReference type="InterPro" id="IPR019734">
    <property type="entry name" value="TPR_rpt"/>
</dbReference>
<dbReference type="InterPro" id="IPR027417">
    <property type="entry name" value="P-loop_NTPase"/>
</dbReference>
<dbReference type="RefSeq" id="WP_378532660.1">
    <property type="nucleotide sequence ID" value="NZ_JBHSBH010000007.1"/>
</dbReference>
<dbReference type="PANTHER" id="PTHR47691:SF3">
    <property type="entry name" value="HTH-TYPE TRANSCRIPTIONAL REGULATOR RV0890C-RELATED"/>
    <property type="match status" value="1"/>
</dbReference>
<organism evidence="1 2">
    <name type="scientific">Nocardiopsis sediminis</name>
    <dbReference type="NCBI Taxonomy" id="1778267"/>
    <lineage>
        <taxon>Bacteria</taxon>
        <taxon>Bacillati</taxon>
        <taxon>Actinomycetota</taxon>
        <taxon>Actinomycetes</taxon>
        <taxon>Streptosporangiales</taxon>
        <taxon>Nocardiopsidaceae</taxon>
        <taxon>Nocardiopsis</taxon>
    </lineage>
</organism>
<dbReference type="EMBL" id="JBHSBH010000007">
    <property type="protein sequence ID" value="MFC3996531.1"/>
    <property type="molecule type" value="Genomic_DNA"/>
</dbReference>
<dbReference type="Gene3D" id="1.25.40.10">
    <property type="entry name" value="Tetratricopeptide repeat domain"/>
    <property type="match status" value="2"/>
</dbReference>
<protein>
    <submittedName>
        <fullName evidence="1">Tetratricopeptide repeat protein</fullName>
    </submittedName>
</protein>
<dbReference type="SMART" id="SM00028">
    <property type="entry name" value="TPR"/>
    <property type="match status" value="6"/>
</dbReference>
<dbReference type="PANTHER" id="PTHR47691">
    <property type="entry name" value="REGULATOR-RELATED"/>
    <property type="match status" value="1"/>
</dbReference>
<name>A0ABV8FK61_9ACTN</name>
<dbReference type="InterPro" id="IPR036388">
    <property type="entry name" value="WH-like_DNA-bd_sf"/>
</dbReference>
<reference evidence="2" key="1">
    <citation type="journal article" date="2019" name="Int. J. Syst. Evol. Microbiol.">
        <title>The Global Catalogue of Microorganisms (GCM) 10K type strain sequencing project: providing services to taxonomists for standard genome sequencing and annotation.</title>
        <authorList>
            <consortium name="The Broad Institute Genomics Platform"/>
            <consortium name="The Broad Institute Genome Sequencing Center for Infectious Disease"/>
            <person name="Wu L."/>
            <person name="Ma J."/>
        </authorList>
    </citation>
    <scope>NUCLEOTIDE SEQUENCE [LARGE SCALE GENOMIC DNA]</scope>
    <source>
        <strain evidence="2">TBRC 1826</strain>
    </source>
</reference>
<sequence length="773" mass="83234">MTRGETEGFAGGDRIHLSRIRAGGDVIGKKVEHHHHPAAPVTALHALPAPPAAFTGRGAQMGELLGALDPTTGTPSAQAGVVVSAVAGMGGVGKTALALAVGGAARERGWFCAELFVDLRGYTPGARPVSANAALDSLLRSLGVDVEEIPPTVEERAAFYRSALTALSKRDERHRPVLVVADNAATVDQVRPLLPGPGGHRLLVTSRSPLHSLTGARRIDLDVLESAAAVELLAAVLSADDARSSRTEELTEVARWCGHLPLALEISAALMVRSPNLTAARLARRLADDSRRLDQLDDGERAVKAVFDLSVERLTPLQARVFALLGLNPGPDISTAAAAVLTGMDADKVEEILEDLAAARLLTAHPDGRWSMHDLLTDHARHHLARRTDTHPETAQMRLLDHYIQLARAAAAHLRALPGDTVPDAFTDAADALAWLDTEFPNLSAAAHAAHQAGHIVAAMLLPLTLHAYLNRRRRFDDVITLFTFARDIAHSAGQKAWEATACNDLGIALAKVRRFEEAVEAHATARALFQEVGDRHGEAMAWSGLGIALAEVQRFEEAIVAHTTARTLSREAGDRHGEAAAWHGLGHALAKVRRFEEAITAHEHDLAYSQEAGDRHREAMAWSGLGIALVNVRRSEEAIVAYATARALFQEVGDRYGEAGAWDSLGAVLLEVRRFEEAIVAHTTARALFEELGDRYGEAGAWDSLGAVLLEVRRFEEAIEAHTTARALFQEVGDRHGEAGVERPRHRPGRHGAAWGSYTRLRTRSGRLRGDQ</sequence>
<evidence type="ECO:0000313" key="1">
    <source>
        <dbReference type="EMBL" id="MFC3996531.1"/>
    </source>
</evidence>
<dbReference type="Gene3D" id="3.40.50.300">
    <property type="entry name" value="P-loop containing nucleotide triphosphate hydrolases"/>
    <property type="match status" value="1"/>
</dbReference>
<dbReference type="Pfam" id="PF13424">
    <property type="entry name" value="TPR_12"/>
    <property type="match status" value="2"/>
</dbReference>
<dbReference type="Pfam" id="PF13176">
    <property type="entry name" value="TPR_7"/>
    <property type="match status" value="1"/>
</dbReference>
<comment type="caution">
    <text evidence="1">The sequence shown here is derived from an EMBL/GenBank/DDBJ whole genome shotgun (WGS) entry which is preliminary data.</text>
</comment>
<evidence type="ECO:0000313" key="2">
    <source>
        <dbReference type="Proteomes" id="UP001595847"/>
    </source>
</evidence>
<dbReference type="SUPFAM" id="SSF48452">
    <property type="entry name" value="TPR-like"/>
    <property type="match status" value="2"/>
</dbReference>
<dbReference type="Gene3D" id="1.10.10.10">
    <property type="entry name" value="Winged helix-like DNA-binding domain superfamily/Winged helix DNA-binding domain"/>
    <property type="match status" value="1"/>
</dbReference>
<proteinExistence type="predicted"/>